<dbReference type="PRINTS" id="PR00813">
    <property type="entry name" value="BCTERIALGSPG"/>
</dbReference>
<feature type="domain" description="Type II secretion system protein GspG C-terminal" evidence="12">
    <location>
        <begin position="42"/>
        <end position="145"/>
    </location>
</feature>
<dbReference type="NCBIfam" id="TIGR01710">
    <property type="entry name" value="typeII_sec_gspG"/>
    <property type="match status" value="1"/>
</dbReference>
<dbReference type="GO" id="GO:0015627">
    <property type="term" value="C:type II protein secretion system complex"/>
    <property type="evidence" value="ECO:0007669"/>
    <property type="project" value="InterPro"/>
</dbReference>
<dbReference type="PANTHER" id="PTHR30093">
    <property type="entry name" value="GENERAL SECRETION PATHWAY PROTEIN G"/>
    <property type="match status" value="1"/>
</dbReference>
<dbReference type="Gene3D" id="3.30.700.10">
    <property type="entry name" value="Glycoprotein, Type 4 Pilin"/>
    <property type="match status" value="1"/>
</dbReference>
<keyword evidence="4" id="KW-1003">Cell membrane</keyword>
<proteinExistence type="inferred from homology"/>
<dbReference type="InterPro" id="IPR013545">
    <property type="entry name" value="T2SS_protein-GspG_C"/>
</dbReference>
<keyword evidence="14" id="KW-1185">Reference proteome</keyword>
<dbReference type="PANTHER" id="PTHR30093:SF45">
    <property type="entry name" value="TYPE II SECRETION SYSTEM CORE PROTEIN G"/>
    <property type="match status" value="1"/>
</dbReference>
<dbReference type="AlphaFoldDB" id="F5Y2I8"/>
<comment type="subcellular location">
    <subcellularLocation>
        <location evidence="1">Cell inner membrane</location>
        <topology evidence="1">Single-pass membrane protein</topology>
    </subcellularLocation>
</comment>
<dbReference type="RefSeq" id="WP_013900584.1">
    <property type="nucleotide sequence ID" value="NC_015677.1"/>
</dbReference>
<feature type="region of interest" description="Disordered" evidence="10">
    <location>
        <begin position="126"/>
        <end position="150"/>
    </location>
</feature>
<organism evidence="13 14">
    <name type="scientific">Ramlibacter tataouinensis (strain ATCC BAA-407 / DSM 14655 / LMG 21543 / TTB310)</name>
    <dbReference type="NCBI Taxonomy" id="365046"/>
    <lineage>
        <taxon>Bacteria</taxon>
        <taxon>Pseudomonadati</taxon>
        <taxon>Pseudomonadota</taxon>
        <taxon>Betaproteobacteria</taxon>
        <taxon>Burkholderiales</taxon>
        <taxon>Comamonadaceae</taxon>
        <taxon>Ramlibacter</taxon>
    </lineage>
</organism>
<dbReference type="InterPro" id="IPR045584">
    <property type="entry name" value="Pilin-like"/>
</dbReference>
<dbReference type="NCBIfam" id="TIGR02532">
    <property type="entry name" value="IV_pilin_GFxxxE"/>
    <property type="match status" value="1"/>
</dbReference>
<dbReference type="eggNOG" id="COG2165">
    <property type="taxonomic scope" value="Bacteria"/>
</dbReference>
<dbReference type="HOGENOM" id="CLU_091705_2_1_4"/>
<evidence type="ECO:0000256" key="6">
    <source>
        <dbReference type="ARBA" id="ARBA00022519"/>
    </source>
</evidence>
<dbReference type="OrthoDB" id="9795612at2"/>
<evidence type="ECO:0000256" key="4">
    <source>
        <dbReference type="ARBA" id="ARBA00022475"/>
    </source>
</evidence>
<comment type="similarity">
    <text evidence="2">Belongs to the GSP G family.</text>
</comment>
<dbReference type="Pfam" id="PF07963">
    <property type="entry name" value="N_methyl"/>
    <property type="match status" value="1"/>
</dbReference>
<feature type="compositionally biased region" description="Basic and acidic residues" evidence="10">
    <location>
        <begin position="135"/>
        <end position="150"/>
    </location>
</feature>
<name>F5Y2I8_RAMTT</name>
<evidence type="ECO:0000256" key="2">
    <source>
        <dbReference type="ARBA" id="ARBA00009984"/>
    </source>
</evidence>
<dbReference type="InterPro" id="IPR010054">
    <property type="entry name" value="Type2_sec_GspG"/>
</dbReference>
<sequence>MQMIMKSLGRPVASWVRGFTLLELLVVIVIIGLISGLVLPRYFDTVGKSKAKVAKAQMTALERALEQYRLDVGAFPTNEQGLQALMVRPAGAQRWEGPYLKKAVPEDPWGNAYVYKVAPSMKDIELTSLGSDGRPGGEGDAKDVSLSDKD</sequence>
<accession>F5Y2I8</accession>
<keyword evidence="8 11" id="KW-1133">Transmembrane helix</keyword>
<gene>
    <name evidence="13" type="primary">gspG</name>
    <name evidence="13" type="ordered locus">Rta_12620</name>
</gene>
<dbReference type="PROSITE" id="PS00409">
    <property type="entry name" value="PROKAR_NTER_METHYL"/>
    <property type="match status" value="1"/>
</dbReference>
<evidence type="ECO:0000313" key="13">
    <source>
        <dbReference type="EMBL" id="AEG92351.1"/>
    </source>
</evidence>
<evidence type="ECO:0000256" key="8">
    <source>
        <dbReference type="ARBA" id="ARBA00022989"/>
    </source>
</evidence>
<evidence type="ECO:0000313" key="14">
    <source>
        <dbReference type="Proteomes" id="UP000008385"/>
    </source>
</evidence>
<evidence type="ECO:0000256" key="1">
    <source>
        <dbReference type="ARBA" id="ARBA00004377"/>
    </source>
</evidence>
<dbReference type="SUPFAM" id="SSF54523">
    <property type="entry name" value="Pili subunits"/>
    <property type="match status" value="1"/>
</dbReference>
<evidence type="ECO:0000256" key="3">
    <source>
        <dbReference type="ARBA" id="ARBA00020042"/>
    </source>
</evidence>
<keyword evidence="6" id="KW-0997">Cell inner membrane</keyword>
<evidence type="ECO:0000259" key="12">
    <source>
        <dbReference type="Pfam" id="PF08334"/>
    </source>
</evidence>
<evidence type="ECO:0000256" key="10">
    <source>
        <dbReference type="SAM" id="MobiDB-lite"/>
    </source>
</evidence>
<reference evidence="13 14" key="2">
    <citation type="journal article" date="2011" name="PLoS ONE">
        <title>The Cyst-Dividing Bacterium Ramlibacter tataouinensis TTB310 Genome Reveals a Well-Stocked Toolbox for Adaptation to a Desert Environment.</title>
        <authorList>
            <person name="De Luca G."/>
            <person name="Barakat M."/>
            <person name="Ortet P."/>
            <person name="Fochesato S."/>
            <person name="Jourlin-Castelli C."/>
            <person name="Ansaldi M."/>
            <person name="Py B."/>
            <person name="Fichant G."/>
            <person name="Coutinho P.M."/>
            <person name="Voulhoux R."/>
            <person name="Bastien O."/>
            <person name="Marechal E."/>
            <person name="Henrissat B."/>
            <person name="Quentin Y."/>
            <person name="Noirot P."/>
            <person name="Filloux A."/>
            <person name="Mejean V."/>
            <person name="Dubow M.S."/>
            <person name="Barras F."/>
            <person name="Barbe V."/>
            <person name="Weissenbach J."/>
            <person name="Mihalcescu I."/>
            <person name="Vermeglio A."/>
            <person name="Achouak W."/>
            <person name="Heulin T."/>
        </authorList>
    </citation>
    <scope>NUCLEOTIDE SEQUENCE [LARGE SCALE GENOMIC DNA]</scope>
    <source>
        <strain evidence="14">ATCC BAA-407 / DSM 14655 / LMG 21543 / TTB310</strain>
    </source>
</reference>
<dbReference type="InterPro" id="IPR012902">
    <property type="entry name" value="N_methyl_site"/>
</dbReference>
<dbReference type="STRING" id="365046.Rta_12620"/>
<evidence type="ECO:0000256" key="5">
    <source>
        <dbReference type="ARBA" id="ARBA00022481"/>
    </source>
</evidence>
<evidence type="ECO:0000256" key="7">
    <source>
        <dbReference type="ARBA" id="ARBA00022692"/>
    </source>
</evidence>
<reference evidence="14" key="1">
    <citation type="submission" date="2006-01" db="EMBL/GenBank/DDBJ databases">
        <title>Genome of the cyst-dividing bacterium Ramlibacter tataouinensis.</title>
        <authorList>
            <person name="Barakat M."/>
            <person name="Ortet P."/>
            <person name="De Luca G."/>
            <person name="Jourlin-Castelli C."/>
            <person name="Ansaldi M."/>
            <person name="Py B."/>
            <person name="Fichant G."/>
            <person name="Coutinho P."/>
            <person name="Voulhoux R."/>
            <person name="Bastien O."/>
            <person name="Roy S."/>
            <person name="Marechal E."/>
            <person name="Henrissat B."/>
            <person name="Quentin Y."/>
            <person name="Noirot P."/>
            <person name="Filloux A."/>
            <person name="Mejean V."/>
            <person name="DuBow M."/>
            <person name="Barras F."/>
            <person name="Heulin T."/>
        </authorList>
    </citation>
    <scope>NUCLEOTIDE SEQUENCE [LARGE SCALE GENOMIC DNA]</scope>
    <source>
        <strain evidence="14">ATCC BAA-407 / DSM 14655 / LMG 21543 / TTB310</strain>
    </source>
</reference>
<feature type="transmembrane region" description="Helical" evidence="11">
    <location>
        <begin position="21"/>
        <end position="43"/>
    </location>
</feature>
<keyword evidence="5" id="KW-0488">Methylation</keyword>
<dbReference type="PATRIC" id="fig|365046.3.peg.1288"/>
<dbReference type="GO" id="GO:0015628">
    <property type="term" value="P:protein secretion by the type II secretion system"/>
    <property type="evidence" value="ECO:0007669"/>
    <property type="project" value="InterPro"/>
</dbReference>
<dbReference type="GO" id="GO:0005886">
    <property type="term" value="C:plasma membrane"/>
    <property type="evidence" value="ECO:0007669"/>
    <property type="project" value="UniProtKB-SubCell"/>
</dbReference>
<keyword evidence="9 11" id="KW-0472">Membrane</keyword>
<dbReference type="KEGG" id="rta:Rta_12620"/>
<protein>
    <recommendedName>
        <fullName evidence="3">Type II secretion system core protein G</fullName>
    </recommendedName>
</protein>
<keyword evidence="7 11" id="KW-0812">Transmembrane</keyword>
<dbReference type="Proteomes" id="UP000008385">
    <property type="component" value="Chromosome"/>
</dbReference>
<evidence type="ECO:0000256" key="9">
    <source>
        <dbReference type="ARBA" id="ARBA00023136"/>
    </source>
</evidence>
<dbReference type="Pfam" id="PF08334">
    <property type="entry name" value="T2SSG"/>
    <property type="match status" value="1"/>
</dbReference>
<dbReference type="EMBL" id="CP000245">
    <property type="protein sequence ID" value="AEG92351.1"/>
    <property type="molecule type" value="Genomic_DNA"/>
</dbReference>
<dbReference type="InterPro" id="IPR000983">
    <property type="entry name" value="Bac_GSPG_pilin"/>
</dbReference>
<evidence type="ECO:0000256" key="11">
    <source>
        <dbReference type="SAM" id="Phobius"/>
    </source>
</evidence>